<dbReference type="PANTHER" id="PTHR13205:SF15">
    <property type="entry name" value="DOLICHOL KINASE"/>
    <property type="match status" value="1"/>
</dbReference>
<evidence type="ECO:0000256" key="1">
    <source>
        <dbReference type="ARBA" id="ARBA00004477"/>
    </source>
</evidence>
<organism evidence="11 12">
    <name type="scientific">Manduca sexta</name>
    <name type="common">Tobacco hawkmoth</name>
    <name type="synonym">Tobacco hornworm</name>
    <dbReference type="NCBI Taxonomy" id="7130"/>
    <lineage>
        <taxon>Eukaryota</taxon>
        <taxon>Metazoa</taxon>
        <taxon>Ecdysozoa</taxon>
        <taxon>Arthropoda</taxon>
        <taxon>Hexapoda</taxon>
        <taxon>Insecta</taxon>
        <taxon>Pterygota</taxon>
        <taxon>Neoptera</taxon>
        <taxon>Endopterygota</taxon>
        <taxon>Lepidoptera</taxon>
        <taxon>Glossata</taxon>
        <taxon>Ditrysia</taxon>
        <taxon>Bombycoidea</taxon>
        <taxon>Sphingidae</taxon>
        <taxon>Sphinginae</taxon>
        <taxon>Sphingini</taxon>
        <taxon>Manduca</taxon>
    </lineage>
</organism>
<feature type="transmembrane region" description="Helical" evidence="10">
    <location>
        <begin position="193"/>
        <end position="215"/>
    </location>
</feature>
<dbReference type="PANTHER" id="PTHR13205">
    <property type="entry name" value="TRANSMEMBRANE PROTEIN 15-RELATED"/>
    <property type="match status" value="1"/>
</dbReference>
<keyword evidence="4" id="KW-0808">Transferase</keyword>
<proteinExistence type="inferred from homology"/>
<evidence type="ECO:0000256" key="9">
    <source>
        <dbReference type="ARBA" id="ARBA00023136"/>
    </source>
</evidence>
<feature type="transmembrane region" description="Helical" evidence="10">
    <location>
        <begin position="227"/>
        <end position="257"/>
    </location>
</feature>
<keyword evidence="7" id="KW-0256">Endoplasmic reticulum</keyword>
<evidence type="ECO:0000256" key="2">
    <source>
        <dbReference type="ARBA" id="ARBA00010794"/>
    </source>
</evidence>
<dbReference type="EMBL" id="JH668773">
    <property type="protein sequence ID" value="KAG6461767.1"/>
    <property type="molecule type" value="Genomic_DNA"/>
</dbReference>
<protein>
    <recommendedName>
        <fullName evidence="3">dolichol kinase</fullName>
        <ecNumber evidence="3">2.7.1.108</ecNumber>
    </recommendedName>
</protein>
<feature type="transmembrane region" description="Helical" evidence="10">
    <location>
        <begin position="129"/>
        <end position="149"/>
    </location>
</feature>
<comment type="caution">
    <text evidence="11">The sequence shown here is derived from an EMBL/GenBank/DDBJ whole genome shotgun (WGS) entry which is preliminary data.</text>
</comment>
<reference evidence="11" key="2">
    <citation type="submission" date="2020-12" db="EMBL/GenBank/DDBJ databases">
        <authorList>
            <person name="Kanost M."/>
        </authorList>
    </citation>
    <scope>NUCLEOTIDE SEQUENCE</scope>
</reference>
<evidence type="ECO:0000256" key="4">
    <source>
        <dbReference type="ARBA" id="ARBA00022679"/>
    </source>
</evidence>
<keyword evidence="5 10" id="KW-0812">Transmembrane</keyword>
<feature type="transmembrane region" description="Helical" evidence="10">
    <location>
        <begin position="161"/>
        <end position="181"/>
    </location>
</feature>
<feature type="transmembrane region" description="Helical" evidence="10">
    <location>
        <begin position="303"/>
        <end position="331"/>
    </location>
</feature>
<name>A0A922CXB5_MANSE</name>
<sequence>MEENKKILKFVYNKFVQRFVTMLDTLDRRISRNITEAGIETRPVKSNGLWCCVLLPAVLVTYSLLYKVSLVYSLVAYVSVGIFFYCILFIIFMSVSCLVLRENVYGGCVASSFVSALLIYVGLGQGLTYSLLFTLPTIFMFSMLLRWSLIMFPKTYTIGEAMIVAQGVVLFFTMFMAMIMCDDNEETDAETELINTVVFTVLSTVGLIVTALYHLTDNMRTLQVFSYIFLIAAGYAVVTLHSTLGMNCIVKVLSYIFLDKNRAQLFTFWVFLLVMAMCVLLVRSKLAVKADTVTRKSFHILASLVFLSGIIYNVPLITLGAGVGFGLLILVETLRKARIEPISSMLQSIFDVYKDEKDCGTFAMTPMYLYAGLACPLLLVPKHEGYDLELLSGVLATGIGDAAASWFGSRYGFNKWSDSNRTLEGTTFNILSQVATIHALELFGMLEAKNALIRTTIAASVSGLIEAKTDQVDNLILPLTTLLAFQLSWFLR</sequence>
<evidence type="ECO:0000256" key="8">
    <source>
        <dbReference type="ARBA" id="ARBA00022989"/>
    </source>
</evidence>
<dbReference type="EC" id="2.7.1.108" evidence="3"/>
<comment type="subcellular location">
    <subcellularLocation>
        <location evidence="1">Endoplasmic reticulum membrane</location>
        <topology evidence="1">Multi-pass membrane protein</topology>
    </subcellularLocation>
</comment>
<dbReference type="GO" id="GO:0005789">
    <property type="term" value="C:endoplasmic reticulum membrane"/>
    <property type="evidence" value="ECO:0007669"/>
    <property type="project" value="UniProtKB-SubCell"/>
</dbReference>
<reference evidence="11" key="1">
    <citation type="journal article" date="2016" name="Insect Biochem. Mol. Biol.">
        <title>Multifaceted biological insights from a draft genome sequence of the tobacco hornworm moth, Manduca sexta.</title>
        <authorList>
            <person name="Kanost M.R."/>
            <person name="Arrese E.L."/>
            <person name="Cao X."/>
            <person name="Chen Y.R."/>
            <person name="Chellapilla S."/>
            <person name="Goldsmith M.R."/>
            <person name="Grosse-Wilde E."/>
            <person name="Heckel D.G."/>
            <person name="Herndon N."/>
            <person name="Jiang H."/>
            <person name="Papanicolaou A."/>
            <person name="Qu J."/>
            <person name="Soulages J.L."/>
            <person name="Vogel H."/>
            <person name="Walters J."/>
            <person name="Waterhouse R.M."/>
            <person name="Ahn S.J."/>
            <person name="Almeida F.C."/>
            <person name="An C."/>
            <person name="Aqrawi P."/>
            <person name="Bretschneider A."/>
            <person name="Bryant W.B."/>
            <person name="Bucks S."/>
            <person name="Chao H."/>
            <person name="Chevignon G."/>
            <person name="Christen J.M."/>
            <person name="Clarke D.F."/>
            <person name="Dittmer N.T."/>
            <person name="Ferguson L.C.F."/>
            <person name="Garavelou S."/>
            <person name="Gordon K.H.J."/>
            <person name="Gunaratna R.T."/>
            <person name="Han Y."/>
            <person name="Hauser F."/>
            <person name="He Y."/>
            <person name="Heidel-Fischer H."/>
            <person name="Hirsh A."/>
            <person name="Hu Y."/>
            <person name="Jiang H."/>
            <person name="Kalra D."/>
            <person name="Klinner C."/>
            <person name="Konig C."/>
            <person name="Kovar C."/>
            <person name="Kroll A.R."/>
            <person name="Kuwar S.S."/>
            <person name="Lee S.L."/>
            <person name="Lehman R."/>
            <person name="Li K."/>
            <person name="Li Z."/>
            <person name="Liang H."/>
            <person name="Lovelace S."/>
            <person name="Lu Z."/>
            <person name="Mansfield J.H."/>
            <person name="McCulloch K.J."/>
            <person name="Mathew T."/>
            <person name="Morton B."/>
            <person name="Muzny D.M."/>
            <person name="Neunemann D."/>
            <person name="Ongeri F."/>
            <person name="Pauchet Y."/>
            <person name="Pu L.L."/>
            <person name="Pyrousis I."/>
            <person name="Rao X.J."/>
            <person name="Redding A."/>
            <person name="Roesel C."/>
            <person name="Sanchez-Gracia A."/>
            <person name="Schaack S."/>
            <person name="Shukla A."/>
            <person name="Tetreau G."/>
            <person name="Wang Y."/>
            <person name="Xiong G.H."/>
            <person name="Traut W."/>
            <person name="Walsh T.K."/>
            <person name="Worley K.C."/>
            <person name="Wu D."/>
            <person name="Wu W."/>
            <person name="Wu Y.Q."/>
            <person name="Zhang X."/>
            <person name="Zou Z."/>
            <person name="Zucker H."/>
            <person name="Briscoe A.D."/>
            <person name="Burmester T."/>
            <person name="Clem R.J."/>
            <person name="Feyereisen R."/>
            <person name="Grimmelikhuijzen C.J.P."/>
            <person name="Hamodrakas S.J."/>
            <person name="Hansson B.S."/>
            <person name="Huguet E."/>
            <person name="Jermiin L.S."/>
            <person name="Lan Q."/>
            <person name="Lehman H.K."/>
            <person name="Lorenzen M."/>
            <person name="Merzendorfer H."/>
            <person name="Michalopoulos I."/>
            <person name="Morton D.B."/>
            <person name="Muthukrishnan S."/>
            <person name="Oakeshott J.G."/>
            <person name="Palmer W."/>
            <person name="Park Y."/>
            <person name="Passarelli A.L."/>
            <person name="Rozas J."/>
            <person name="Schwartz L.M."/>
            <person name="Smith W."/>
            <person name="Southgate A."/>
            <person name="Vilcinskas A."/>
            <person name="Vogt R."/>
            <person name="Wang P."/>
            <person name="Werren J."/>
            <person name="Yu X.Q."/>
            <person name="Zhou J.J."/>
            <person name="Brown S.J."/>
            <person name="Scherer S.E."/>
            <person name="Richards S."/>
            <person name="Blissard G.W."/>
        </authorList>
    </citation>
    <scope>NUCLEOTIDE SEQUENCE</scope>
</reference>
<evidence type="ECO:0000256" key="5">
    <source>
        <dbReference type="ARBA" id="ARBA00022692"/>
    </source>
</evidence>
<evidence type="ECO:0000256" key="7">
    <source>
        <dbReference type="ARBA" id="ARBA00022824"/>
    </source>
</evidence>
<dbReference type="Proteomes" id="UP000791440">
    <property type="component" value="Unassembled WGS sequence"/>
</dbReference>
<accession>A0A922CXB5</accession>
<dbReference type="GO" id="GO:0004168">
    <property type="term" value="F:dolichol kinase activity"/>
    <property type="evidence" value="ECO:0007669"/>
    <property type="project" value="UniProtKB-EC"/>
</dbReference>
<evidence type="ECO:0000256" key="6">
    <source>
        <dbReference type="ARBA" id="ARBA00022777"/>
    </source>
</evidence>
<evidence type="ECO:0000313" key="11">
    <source>
        <dbReference type="EMBL" id="KAG6461767.1"/>
    </source>
</evidence>
<feature type="transmembrane region" description="Helical" evidence="10">
    <location>
        <begin position="71"/>
        <end position="92"/>
    </location>
</feature>
<feature type="transmembrane region" description="Helical" evidence="10">
    <location>
        <begin position="263"/>
        <end position="282"/>
    </location>
</feature>
<dbReference type="InterPro" id="IPR032974">
    <property type="entry name" value="Polypren_kinase"/>
</dbReference>
<feature type="transmembrane region" description="Helical" evidence="10">
    <location>
        <begin position="48"/>
        <end position="65"/>
    </location>
</feature>
<keyword evidence="6" id="KW-0418">Kinase</keyword>
<dbReference type="GO" id="GO:0043048">
    <property type="term" value="P:dolichyl monophosphate biosynthetic process"/>
    <property type="evidence" value="ECO:0007669"/>
    <property type="project" value="TreeGrafter"/>
</dbReference>
<keyword evidence="8 10" id="KW-1133">Transmembrane helix</keyword>
<evidence type="ECO:0000256" key="3">
    <source>
        <dbReference type="ARBA" id="ARBA00012132"/>
    </source>
</evidence>
<comment type="similarity">
    <text evidence="2">Belongs to the polyprenol kinase family.</text>
</comment>
<evidence type="ECO:0000256" key="10">
    <source>
        <dbReference type="SAM" id="Phobius"/>
    </source>
</evidence>
<feature type="transmembrane region" description="Helical" evidence="10">
    <location>
        <begin position="104"/>
        <end position="123"/>
    </location>
</feature>
<evidence type="ECO:0000313" key="12">
    <source>
        <dbReference type="Proteomes" id="UP000791440"/>
    </source>
</evidence>
<dbReference type="AlphaFoldDB" id="A0A922CXB5"/>
<keyword evidence="12" id="KW-1185">Reference proteome</keyword>
<keyword evidence="9 10" id="KW-0472">Membrane</keyword>
<gene>
    <name evidence="11" type="ORF">O3G_MSEX012845</name>
</gene>